<protein>
    <submittedName>
        <fullName evidence="2">Uncharacterized protein</fullName>
    </submittedName>
</protein>
<keyword evidence="3" id="KW-1185">Reference proteome</keyword>
<evidence type="ECO:0000313" key="3">
    <source>
        <dbReference type="Proteomes" id="UP000801428"/>
    </source>
</evidence>
<accession>A0A9P4TCB0</accession>
<organism evidence="2 3">
    <name type="scientific">Curvularia kusanoi</name>
    <name type="common">Cochliobolus kusanoi</name>
    <dbReference type="NCBI Taxonomy" id="90978"/>
    <lineage>
        <taxon>Eukaryota</taxon>
        <taxon>Fungi</taxon>
        <taxon>Dikarya</taxon>
        <taxon>Ascomycota</taxon>
        <taxon>Pezizomycotina</taxon>
        <taxon>Dothideomycetes</taxon>
        <taxon>Pleosporomycetidae</taxon>
        <taxon>Pleosporales</taxon>
        <taxon>Pleosporineae</taxon>
        <taxon>Pleosporaceae</taxon>
        <taxon>Curvularia</taxon>
    </lineage>
</organism>
<comment type="caution">
    <text evidence="2">The sequence shown here is derived from an EMBL/GenBank/DDBJ whole genome shotgun (WGS) entry which is preliminary data.</text>
</comment>
<dbReference type="Proteomes" id="UP000801428">
    <property type="component" value="Unassembled WGS sequence"/>
</dbReference>
<evidence type="ECO:0000256" key="1">
    <source>
        <dbReference type="SAM" id="MobiDB-lite"/>
    </source>
</evidence>
<sequence length="174" mass="19311">MNLHGFTSSELEKLSTLTNMILSHVSALAILDPDIKNKINPKPRRRSKPYDSDDGSMSGLWTDSEEDIEPPALPSRPKSSILYTKNREEFVAHAVCSGEEIGGPAPVHPLKSVMEEGKGKEKQKECQEAEGSKEGKQVMFLYADRSSRGFGGTLESLWWLILHKVGIRAPKMMS</sequence>
<evidence type="ECO:0000313" key="2">
    <source>
        <dbReference type="EMBL" id="KAF3000161.1"/>
    </source>
</evidence>
<name>A0A9P4TCB0_CURKU</name>
<feature type="region of interest" description="Disordered" evidence="1">
    <location>
        <begin position="36"/>
        <end position="78"/>
    </location>
</feature>
<reference evidence="2" key="1">
    <citation type="submission" date="2019-04" db="EMBL/GenBank/DDBJ databases">
        <title>Sequencing of skin fungus with MAO and IRED activity.</title>
        <authorList>
            <person name="Marsaioli A.J."/>
            <person name="Bonatto J.M.C."/>
            <person name="Reis Junior O."/>
        </authorList>
    </citation>
    <scope>NUCLEOTIDE SEQUENCE</scope>
    <source>
        <strain evidence="2">30M1</strain>
    </source>
</reference>
<proteinExistence type="predicted"/>
<dbReference type="EMBL" id="SWKU01000015">
    <property type="protein sequence ID" value="KAF3000161.1"/>
    <property type="molecule type" value="Genomic_DNA"/>
</dbReference>
<gene>
    <name evidence="2" type="ORF">E8E13_005802</name>
</gene>
<dbReference type="AlphaFoldDB" id="A0A9P4TCB0"/>